<protein>
    <submittedName>
        <fullName evidence="2">Uncharacterized protein</fullName>
    </submittedName>
</protein>
<evidence type="ECO:0000313" key="2">
    <source>
        <dbReference type="EMBL" id="KIL71432.1"/>
    </source>
</evidence>
<accession>A0A0C2XAM2</accession>
<dbReference type="OrthoDB" id="2332199at2759"/>
<keyword evidence="1" id="KW-1133">Transmembrane helix</keyword>
<proteinExistence type="predicted"/>
<gene>
    <name evidence="2" type="ORF">M378DRAFT_6170</name>
</gene>
<keyword evidence="1" id="KW-0472">Membrane</keyword>
<dbReference type="InParanoid" id="A0A0C2XAM2"/>
<dbReference type="AlphaFoldDB" id="A0A0C2XAM2"/>
<name>A0A0C2XAM2_AMAMK</name>
<dbReference type="Proteomes" id="UP000054549">
    <property type="component" value="Unassembled WGS sequence"/>
</dbReference>
<evidence type="ECO:0000313" key="3">
    <source>
        <dbReference type="Proteomes" id="UP000054549"/>
    </source>
</evidence>
<feature type="transmembrane region" description="Helical" evidence="1">
    <location>
        <begin position="118"/>
        <end position="139"/>
    </location>
</feature>
<keyword evidence="3" id="KW-1185">Reference proteome</keyword>
<feature type="transmembrane region" description="Helical" evidence="1">
    <location>
        <begin position="94"/>
        <end position="112"/>
    </location>
</feature>
<reference evidence="2 3" key="1">
    <citation type="submission" date="2014-04" db="EMBL/GenBank/DDBJ databases">
        <title>Evolutionary Origins and Diversification of the Mycorrhizal Mutualists.</title>
        <authorList>
            <consortium name="DOE Joint Genome Institute"/>
            <consortium name="Mycorrhizal Genomics Consortium"/>
            <person name="Kohler A."/>
            <person name="Kuo A."/>
            <person name="Nagy L.G."/>
            <person name="Floudas D."/>
            <person name="Copeland A."/>
            <person name="Barry K.W."/>
            <person name="Cichocki N."/>
            <person name="Veneault-Fourrey C."/>
            <person name="LaButti K."/>
            <person name="Lindquist E.A."/>
            <person name="Lipzen A."/>
            <person name="Lundell T."/>
            <person name="Morin E."/>
            <person name="Murat C."/>
            <person name="Riley R."/>
            <person name="Ohm R."/>
            <person name="Sun H."/>
            <person name="Tunlid A."/>
            <person name="Henrissat B."/>
            <person name="Grigoriev I.V."/>
            <person name="Hibbett D.S."/>
            <person name="Martin F."/>
        </authorList>
    </citation>
    <scope>NUCLEOTIDE SEQUENCE [LARGE SCALE GENOMIC DNA]</scope>
    <source>
        <strain evidence="2 3">Koide BX008</strain>
    </source>
</reference>
<dbReference type="EMBL" id="KN818222">
    <property type="protein sequence ID" value="KIL71432.1"/>
    <property type="molecule type" value="Genomic_DNA"/>
</dbReference>
<feature type="transmembrane region" description="Helical" evidence="1">
    <location>
        <begin position="42"/>
        <end position="60"/>
    </location>
</feature>
<evidence type="ECO:0000256" key="1">
    <source>
        <dbReference type="SAM" id="Phobius"/>
    </source>
</evidence>
<organism evidence="2 3">
    <name type="scientific">Amanita muscaria (strain Koide BX008)</name>
    <dbReference type="NCBI Taxonomy" id="946122"/>
    <lineage>
        <taxon>Eukaryota</taxon>
        <taxon>Fungi</taxon>
        <taxon>Dikarya</taxon>
        <taxon>Basidiomycota</taxon>
        <taxon>Agaricomycotina</taxon>
        <taxon>Agaricomycetes</taxon>
        <taxon>Agaricomycetidae</taxon>
        <taxon>Agaricales</taxon>
        <taxon>Pluteineae</taxon>
        <taxon>Amanitaceae</taxon>
        <taxon>Amanita</taxon>
    </lineage>
</organism>
<sequence length="284" mass="31881">MSFIRGAFLLVTCIGSIAIGIWQGHAILFSPQLNPVYGPNPTLFALLVLAQSMLQVFWLWKIYLRESALAGEAEHLPEAKVEEVNNSGRYNAELLFSPILVIEYICLIAWHFSWRKENFIRCEIISMFNTAMHLFAVYWLFPQTCDSAMVSEGTARTRLLSRTSTGIAFLYLWKVWGVIDEAIAPAISQRLQTGIVFILLTISSGPEPTLGLCLLCNLIVMILGPCQIPEWRKTFICISTAIAVVIVLDYFMNGRRQGVMLGESSEESVEESHALVEFRVPATQ</sequence>
<dbReference type="HOGENOM" id="CLU_979930_0_0_1"/>
<keyword evidence="1" id="KW-0812">Transmembrane</keyword>
<feature type="transmembrane region" description="Helical" evidence="1">
    <location>
        <begin position="231"/>
        <end position="251"/>
    </location>
</feature>